<accession>A0AAW1XWE5</accession>
<keyword evidence="2" id="KW-0407">Ion channel</keyword>
<keyword evidence="3" id="KW-0472">Membrane</keyword>
<feature type="domain" description="Cyclic nucleotide-binding" evidence="5">
    <location>
        <begin position="602"/>
        <end position="687"/>
    </location>
</feature>
<name>A0AAW1XWE5_RUBAR</name>
<feature type="transmembrane region" description="Helical" evidence="3">
    <location>
        <begin position="120"/>
        <end position="142"/>
    </location>
</feature>
<organism evidence="6 7">
    <name type="scientific">Rubus argutus</name>
    <name type="common">Southern blackberry</name>
    <dbReference type="NCBI Taxonomy" id="59490"/>
    <lineage>
        <taxon>Eukaryota</taxon>
        <taxon>Viridiplantae</taxon>
        <taxon>Streptophyta</taxon>
        <taxon>Embryophyta</taxon>
        <taxon>Tracheophyta</taxon>
        <taxon>Spermatophyta</taxon>
        <taxon>Magnoliopsida</taxon>
        <taxon>eudicotyledons</taxon>
        <taxon>Gunneridae</taxon>
        <taxon>Pentapetalae</taxon>
        <taxon>rosids</taxon>
        <taxon>fabids</taxon>
        <taxon>Rosales</taxon>
        <taxon>Rosaceae</taxon>
        <taxon>Rosoideae</taxon>
        <taxon>Rosoideae incertae sedis</taxon>
        <taxon>Rubus</taxon>
    </lineage>
</organism>
<evidence type="ECO:0000256" key="3">
    <source>
        <dbReference type="SAM" id="Phobius"/>
    </source>
</evidence>
<sequence length="799" mass="90754">MDKKLRAIALALRSLTDLAFAIHIEALIHDRINVPPDHDINPKDHASKCIDKRKTWLSKNIVIDFIGILPIPQVTISIVIFRMKLSAAIGNALLLLQFVARSCQIYHLERQFRIRGKWTTSAFYFFMYIIAGNVLGAFWYILSIERVIVCWHQACRNTTGCVTTTYCRDTSSGSSTNIMLLNELCPINPSNATIYDFGIFLGALQSGNTGLIDFWTKYFYTFWWGIRNLSNFGTGLETSSYPWENFFTLFISLLGLLLFIYLMGNVQTYILWESTRALEDQEKKVNAKYQDLETWLSTNGIPEKTKTEVVKIVKQNRVAEKNYVDGLNAAVDLIFVLNAIKGSDEIKLDIKKHFCQNALNKVAILQHLYNKNDWKQLLDVLDPVSYEKDTCVVQKGKPIDKMLIITEGAITCTDNTRSDAATTSIMPESRFEKGDIYGQELLSMNKDHPTPESTRDVKCETKVEAFTLTADKLKSYMLERAPRVALEYRSHDLKKAIKFVTRAYRWLTTTRSAEKSLMQQTTKMDCKEKDVMGWLSRNHVPDDLQTSVMKHIKANPHVLEKDLDAEVDVKYLFSIGLSWDIECDIKKHLCMNTLHKVHPNLVDEDVLHRICMSLEPVILPKNNHVFNAGDEIDRMLIIVEGEIKLTERTFNRGFGPAPAERPVNVKRIKKGDFFGEQLLISAFPHTSISMSRPAFSNQYVECCTKVEAFVLPKKGVESVVAYYRNGSNEFEQLENGRDGVADTKGASTSTTTIEQRLDQLIQLQTAIRDEMANQGRKLDEMAASLAKVGYPGAPLPPEA</sequence>
<evidence type="ECO:0000256" key="4">
    <source>
        <dbReference type="SAM" id="SignalP"/>
    </source>
</evidence>
<keyword evidence="1" id="KW-0406">Ion transport</keyword>
<dbReference type="InterPro" id="IPR000595">
    <property type="entry name" value="cNMP-bd_dom"/>
</dbReference>
<feature type="domain" description="Cyclic nucleotide-binding" evidence="5">
    <location>
        <begin position="365"/>
        <end position="449"/>
    </location>
</feature>
<evidence type="ECO:0000256" key="2">
    <source>
        <dbReference type="ARBA" id="ARBA00023303"/>
    </source>
</evidence>
<dbReference type="AlphaFoldDB" id="A0AAW1XWE5"/>
<dbReference type="GO" id="GO:0016020">
    <property type="term" value="C:membrane"/>
    <property type="evidence" value="ECO:0007669"/>
    <property type="project" value="UniProtKB-SubCell"/>
</dbReference>
<gene>
    <name evidence="6" type="ORF">M0R45_016885</name>
</gene>
<keyword evidence="4" id="KW-0732">Signal</keyword>
<keyword evidence="1" id="KW-1071">Ligand-gated ion channel</keyword>
<keyword evidence="3" id="KW-0812">Transmembrane</keyword>
<dbReference type="InterPro" id="IPR018490">
    <property type="entry name" value="cNMP-bd_dom_sf"/>
</dbReference>
<keyword evidence="7" id="KW-1185">Reference proteome</keyword>
<dbReference type="SUPFAM" id="SSF81324">
    <property type="entry name" value="Voltage-gated potassium channels"/>
    <property type="match status" value="1"/>
</dbReference>
<evidence type="ECO:0000313" key="7">
    <source>
        <dbReference type="Proteomes" id="UP001457282"/>
    </source>
</evidence>
<dbReference type="CDD" id="cd00038">
    <property type="entry name" value="CAP_ED"/>
    <property type="match status" value="2"/>
</dbReference>
<dbReference type="Gene3D" id="2.60.120.10">
    <property type="entry name" value="Jelly Rolls"/>
    <property type="match status" value="2"/>
</dbReference>
<evidence type="ECO:0000259" key="5">
    <source>
        <dbReference type="PROSITE" id="PS50042"/>
    </source>
</evidence>
<dbReference type="GO" id="GO:0034220">
    <property type="term" value="P:monoatomic ion transmembrane transport"/>
    <property type="evidence" value="ECO:0007669"/>
    <property type="project" value="UniProtKB-KW"/>
</dbReference>
<feature type="transmembrane region" description="Helical" evidence="3">
    <location>
        <begin position="61"/>
        <end position="81"/>
    </location>
</feature>
<dbReference type="PROSITE" id="PS50042">
    <property type="entry name" value="CNMP_BINDING_3"/>
    <property type="match status" value="2"/>
</dbReference>
<dbReference type="SUPFAM" id="SSF51206">
    <property type="entry name" value="cAMP-binding domain-like"/>
    <property type="match status" value="2"/>
</dbReference>
<dbReference type="Proteomes" id="UP001457282">
    <property type="component" value="Unassembled WGS sequence"/>
</dbReference>
<protein>
    <recommendedName>
        <fullName evidence="5">Cyclic nucleotide-binding domain-containing protein</fullName>
    </recommendedName>
</protein>
<feature type="signal peptide" evidence="4">
    <location>
        <begin position="1"/>
        <end position="21"/>
    </location>
</feature>
<evidence type="ECO:0000313" key="6">
    <source>
        <dbReference type="EMBL" id="KAK9940214.1"/>
    </source>
</evidence>
<dbReference type="EMBL" id="JBEDUW010000003">
    <property type="protein sequence ID" value="KAK9940214.1"/>
    <property type="molecule type" value="Genomic_DNA"/>
</dbReference>
<feature type="chain" id="PRO_5043351613" description="Cyclic nucleotide-binding domain-containing protein" evidence="4">
    <location>
        <begin position="22"/>
        <end position="799"/>
    </location>
</feature>
<comment type="caution">
    <text evidence="6">The sequence shown here is derived from an EMBL/GenBank/DDBJ whole genome shotgun (WGS) entry which is preliminary data.</text>
</comment>
<feature type="transmembrane region" description="Helical" evidence="3">
    <location>
        <begin position="246"/>
        <end position="264"/>
    </location>
</feature>
<dbReference type="SMART" id="SM00100">
    <property type="entry name" value="cNMP"/>
    <property type="match status" value="2"/>
</dbReference>
<dbReference type="PANTHER" id="PTHR45651:SF68">
    <property type="entry name" value="ION TRANSPORT DOMAIN-CONTAINING PROTEIN"/>
    <property type="match status" value="1"/>
</dbReference>
<dbReference type="Pfam" id="PF00027">
    <property type="entry name" value="cNMP_binding"/>
    <property type="match status" value="1"/>
</dbReference>
<evidence type="ECO:0000256" key="1">
    <source>
        <dbReference type="ARBA" id="ARBA00023286"/>
    </source>
</evidence>
<proteinExistence type="predicted"/>
<dbReference type="PANTHER" id="PTHR45651">
    <property type="entry name" value="CYCLIC NUCLEOTIDE-GATED ION CHANNEL 15-RELATED-RELATED"/>
    <property type="match status" value="1"/>
</dbReference>
<keyword evidence="1" id="KW-0813">Transport</keyword>
<reference evidence="6 7" key="1">
    <citation type="journal article" date="2023" name="G3 (Bethesda)">
        <title>A chromosome-length genome assembly and annotation of blackberry (Rubus argutus, cv. 'Hillquist').</title>
        <authorList>
            <person name="Bruna T."/>
            <person name="Aryal R."/>
            <person name="Dudchenko O."/>
            <person name="Sargent D.J."/>
            <person name="Mead D."/>
            <person name="Buti M."/>
            <person name="Cavallini A."/>
            <person name="Hytonen T."/>
            <person name="Andres J."/>
            <person name="Pham M."/>
            <person name="Weisz D."/>
            <person name="Mascagni F."/>
            <person name="Usai G."/>
            <person name="Natali L."/>
            <person name="Bassil N."/>
            <person name="Fernandez G.E."/>
            <person name="Lomsadze A."/>
            <person name="Armour M."/>
            <person name="Olukolu B."/>
            <person name="Poorten T."/>
            <person name="Britton C."/>
            <person name="Davik J."/>
            <person name="Ashrafi H."/>
            <person name="Aiden E.L."/>
            <person name="Borodovsky M."/>
            <person name="Worthington M."/>
        </authorList>
    </citation>
    <scope>NUCLEOTIDE SEQUENCE [LARGE SCALE GENOMIC DNA]</scope>
    <source>
        <strain evidence="6">PI 553951</strain>
    </source>
</reference>
<dbReference type="InterPro" id="IPR014710">
    <property type="entry name" value="RmlC-like_jellyroll"/>
</dbReference>
<keyword evidence="3" id="KW-1133">Transmembrane helix</keyword>